<keyword evidence="2" id="KW-0863">Zinc-finger</keyword>
<evidence type="ECO:0000256" key="4">
    <source>
        <dbReference type="PROSITE-ProRule" id="PRU00510"/>
    </source>
</evidence>
<evidence type="ECO:0000256" key="2">
    <source>
        <dbReference type="ARBA" id="ARBA00022771"/>
    </source>
</evidence>
<evidence type="ECO:0000256" key="1">
    <source>
        <dbReference type="ARBA" id="ARBA00022723"/>
    </source>
</evidence>
<dbReference type="GO" id="GO:1900378">
    <property type="term" value="P:positive regulation of secondary metabolite biosynthetic process"/>
    <property type="evidence" value="ECO:0007669"/>
    <property type="project" value="TreeGrafter"/>
</dbReference>
<dbReference type="InterPro" id="IPR012783">
    <property type="entry name" value="Znf_C4_TraR"/>
</dbReference>
<gene>
    <name evidence="6" type="ORF">DUR78_19920</name>
</gene>
<dbReference type="PANTHER" id="PTHR38777:SF1">
    <property type="entry name" value="DNAK SUPPRESSOR PROTEIN"/>
    <property type="match status" value="1"/>
</dbReference>
<protein>
    <submittedName>
        <fullName evidence="6">Conjugal transfer protein TraR</fullName>
    </submittedName>
</protein>
<dbReference type="NCBIfam" id="TIGR02419">
    <property type="entry name" value="C4_traR_proteo"/>
    <property type="match status" value="1"/>
</dbReference>
<sequence>MTDETERYQALQHMLEEHRIHLIRRRFAGESAMWCEKCDAPIPEDRRRAIQGVKTCVGCQEVAENLQRIYGGCR</sequence>
<dbReference type="AlphaFoldDB" id="A0A5W8FWK9"/>
<proteinExistence type="predicted"/>
<dbReference type="EMBL" id="AAHMZU010000021">
    <property type="protein sequence ID" value="EBY0600933.1"/>
    <property type="molecule type" value="Genomic_DNA"/>
</dbReference>
<reference evidence="6" key="1">
    <citation type="submission" date="2018-07" db="EMBL/GenBank/DDBJ databases">
        <authorList>
            <person name="Ashton P.M."/>
            <person name="Dallman T."/>
            <person name="Nair S."/>
            <person name="De Pinna E."/>
            <person name="Peters T."/>
            <person name="Grant K."/>
        </authorList>
    </citation>
    <scope>NUCLEOTIDE SEQUENCE</scope>
    <source>
        <strain evidence="6">516939</strain>
    </source>
</reference>
<feature type="zinc finger region" description="dksA C4-type" evidence="4">
    <location>
        <begin position="35"/>
        <end position="59"/>
    </location>
</feature>
<dbReference type="Gene3D" id="1.20.120.910">
    <property type="entry name" value="DksA, coiled-coil domain"/>
    <property type="match status" value="1"/>
</dbReference>
<keyword evidence="1" id="KW-0479">Metal-binding</keyword>
<name>A0A5W8FWK9_SALON</name>
<dbReference type="PANTHER" id="PTHR38777">
    <property type="entry name" value="FELS-2 PROPHAGE PROTEIN"/>
    <property type="match status" value="1"/>
</dbReference>
<evidence type="ECO:0000256" key="3">
    <source>
        <dbReference type="ARBA" id="ARBA00022833"/>
    </source>
</evidence>
<dbReference type="GO" id="GO:0008270">
    <property type="term" value="F:zinc ion binding"/>
    <property type="evidence" value="ECO:0007669"/>
    <property type="project" value="UniProtKB-KW"/>
</dbReference>
<evidence type="ECO:0000259" key="5">
    <source>
        <dbReference type="Pfam" id="PF01258"/>
    </source>
</evidence>
<feature type="domain" description="Zinc finger DksA/TraR C4-type" evidence="5">
    <location>
        <begin position="34"/>
        <end position="64"/>
    </location>
</feature>
<dbReference type="Pfam" id="PF01258">
    <property type="entry name" value="zf-dskA_traR"/>
    <property type="match status" value="1"/>
</dbReference>
<dbReference type="PROSITE" id="PS51128">
    <property type="entry name" value="ZF_DKSA_2"/>
    <property type="match status" value="1"/>
</dbReference>
<comment type="caution">
    <text evidence="6">The sequence shown here is derived from an EMBL/GenBank/DDBJ whole genome shotgun (WGS) entry which is preliminary data.</text>
</comment>
<dbReference type="InterPro" id="IPR000962">
    <property type="entry name" value="Znf_DskA_TraR"/>
</dbReference>
<evidence type="ECO:0000313" key="6">
    <source>
        <dbReference type="EMBL" id="EBY0600933.1"/>
    </source>
</evidence>
<accession>A0A5W8FWK9</accession>
<dbReference type="SUPFAM" id="SSF57716">
    <property type="entry name" value="Glucocorticoid receptor-like (DNA-binding domain)"/>
    <property type="match status" value="1"/>
</dbReference>
<organism evidence="6">
    <name type="scientific">Salmonella oranienberg</name>
    <dbReference type="NCBI Taxonomy" id="28147"/>
    <lineage>
        <taxon>Bacteria</taxon>
        <taxon>Pseudomonadati</taxon>
        <taxon>Pseudomonadota</taxon>
        <taxon>Gammaproteobacteria</taxon>
        <taxon>Enterobacterales</taxon>
        <taxon>Enterobacteriaceae</taxon>
        <taxon>Salmonella</taxon>
    </lineage>
</organism>
<keyword evidence="3" id="KW-0862">Zinc</keyword>